<evidence type="ECO:0000313" key="2">
    <source>
        <dbReference type="EMBL" id="SIT66976.1"/>
    </source>
</evidence>
<dbReference type="EMBL" id="FTPK01000001">
    <property type="protein sequence ID" value="SIT66976.1"/>
    <property type="molecule type" value="Genomic_DNA"/>
</dbReference>
<dbReference type="InterPro" id="IPR006320">
    <property type="entry name" value="PTS_Nitro_regul"/>
</dbReference>
<dbReference type="CDD" id="cd00211">
    <property type="entry name" value="PTS_IIA_fru"/>
    <property type="match status" value="1"/>
</dbReference>
<feature type="domain" description="PTS EIIA type-2" evidence="1">
    <location>
        <begin position="5"/>
        <end position="149"/>
    </location>
</feature>
<gene>
    <name evidence="2" type="ORF">SAMN05216526_0734</name>
</gene>
<dbReference type="PROSITE" id="PS51094">
    <property type="entry name" value="PTS_EIIA_TYPE_2"/>
    <property type="match status" value="1"/>
</dbReference>
<dbReference type="NCBIfam" id="TIGR01419">
    <property type="entry name" value="nitro_reg_IIA"/>
    <property type="match status" value="1"/>
</dbReference>
<dbReference type="GO" id="GO:0030295">
    <property type="term" value="F:protein kinase activator activity"/>
    <property type="evidence" value="ECO:0007669"/>
    <property type="project" value="TreeGrafter"/>
</dbReference>
<reference evidence="2 3" key="1">
    <citation type="submission" date="2017-01" db="EMBL/GenBank/DDBJ databases">
        <authorList>
            <person name="Mah S.A."/>
            <person name="Swanson W.J."/>
            <person name="Moy G.W."/>
            <person name="Vacquier V.D."/>
        </authorList>
    </citation>
    <scope>NUCLEOTIDE SEQUENCE [LARGE SCALE GENOMIC DNA]</scope>
    <source>
        <strain evidence="2 3">M9</strain>
    </source>
</reference>
<dbReference type="PANTHER" id="PTHR47738:SF1">
    <property type="entry name" value="NITROGEN REGULATORY PROTEIN"/>
    <property type="match status" value="1"/>
</dbReference>
<dbReference type="GO" id="GO:0008982">
    <property type="term" value="F:protein-N(PI)-phosphohistidine-sugar phosphotransferase activity"/>
    <property type="evidence" value="ECO:0007669"/>
    <property type="project" value="InterPro"/>
</dbReference>
<dbReference type="GO" id="GO:0009401">
    <property type="term" value="P:phosphoenolpyruvate-dependent sugar phosphotransferase system"/>
    <property type="evidence" value="ECO:0007669"/>
    <property type="project" value="InterPro"/>
</dbReference>
<dbReference type="Pfam" id="PF00359">
    <property type="entry name" value="PTS_EIIA_2"/>
    <property type="match status" value="1"/>
</dbReference>
<dbReference type="InterPro" id="IPR016152">
    <property type="entry name" value="PTrfase/Anion_transptr"/>
</dbReference>
<dbReference type="PROSITE" id="PS00372">
    <property type="entry name" value="PTS_EIIA_TYPE_2_HIS"/>
    <property type="match status" value="1"/>
</dbReference>
<evidence type="ECO:0000313" key="3">
    <source>
        <dbReference type="Proteomes" id="UP000223759"/>
    </source>
</evidence>
<dbReference type="Proteomes" id="UP000223759">
    <property type="component" value="Unassembled WGS sequence"/>
</dbReference>
<organism evidence="2 3">
    <name type="scientific">Ectothiorhodosinus mongolicus</name>
    <dbReference type="NCBI Taxonomy" id="233100"/>
    <lineage>
        <taxon>Bacteria</taxon>
        <taxon>Pseudomonadati</taxon>
        <taxon>Pseudomonadota</taxon>
        <taxon>Gammaproteobacteria</taxon>
        <taxon>Chromatiales</taxon>
        <taxon>Ectothiorhodospiraceae</taxon>
        <taxon>Ectothiorhodosinus</taxon>
    </lineage>
</organism>
<dbReference type="SUPFAM" id="SSF55804">
    <property type="entry name" value="Phoshotransferase/anion transport protein"/>
    <property type="match status" value="1"/>
</dbReference>
<accession>A0A1R3VQL1</accession>
<dbReference type="InterPro" id="IPR051541">
    <property type="entry name" value="PTS_SugarTrans_NitroReg"/>
</dbReference>
<sequence length="154" mass="16721">MNLAALLDPERIAHLPEVSSKKRALEMLSDMLSKAMPTPDGEDIFDSLLARERLGSTGLGHGVAIPHGRMAGLEEAAAALITLDTPVDYDAPDGEPVDILFALIVPEESTEEHLQILAQLAKMFSDNQILSNLREASTQEALLALIQHWSETQV</sequence>
<dbReference type="RefSeq" id="WP_076755004.1">
    <property type="nucleotide sequence ID" value="NZ_CP023018.1"/>
</dbReference>
<name>A0A1R3VQL1_9GAMM</name>
<dbReference type="PANTHER" id="PTHR47738">
    <property type="entry name" value="PTS SYSTEM FRUCTOSE-LIKE EIIA COMPONENT-RELATED"/>
    <property type="match status" value="1"/>
</dbReference>
<dbReference type="STRING" id="233100.SAMN05216526_0734"/>
<dbReference type="AlphaFoldDB" id="A0A1R3VQL1"/>
<dbReference type="OrthoDB" id="95460at2"/>
<proteinExistence type="predicted"/>
<evidence type="ECO:0000259" key="1">
    <source>
        <dbReference type="PROSITE" id="PS51094"/>
    </source>
</evidence>
<protein>
    <submittedName>
        <fullName evidence="2">PTS IIA-like nitrogen-regulatory protein PtsN</fullName>
    </submittedName>
</protein>
<keyword evidence="3" id="KW-1185">Reference proteome</keyword>
<dbReference type="InterPro" id="IPR002178">
    <property type="entry name" value="PTS_EIIA_type-2_dom"/>
</dbReference>
<dbReference type="Gene3D" id="3.40.930.10">
    <property type="entry name" value="Mannitol-specific EII, Chain A"/>
    <property type="match status" value="1"/>
</dbReference>